<evidence type="ECO:0000313" key="1">
    <source>
        <dbReference type="EMBL" id="RCK48284.1"/>
    </source>
</evidence>
<proteinExistence type="predicted"/>
<organism evidence="1 2">
    <name type="scientific">Thalassospira profundimaris</name>
    <dbReference type="NCBI Taxonomy" id="502049"/>
    <lineage>
        <taxon>Bacteria</taxon>
        <taxon>Pseudomonadati</taxon>
        <taxon>Pseudomonadota</taxon>
        <taxon>Alphaproteobacteria</taxon>
        <taxon>Rhodospirillales</taxon>
        <taxon>Thalassospiraceae</taxon>
        <taxon>Thalassospira</taxon>
    </lineage>
</organism>
<sequence length="61" mass="6720">MPIEHLPRLRDDVFAFSQQKQVFTAVKWPGKAGLDANPAFFSGCSGGLFGEDSTNSRFDAR</sequence>
<dbReference type="Proteomes" id="UP000252517">
    <property type="component" value="Unassembled WGS sequence"/>
</dbReference>
<protein>
    <submittedName>
        <fullName evidence="1">Uncharacterized protein</fullName>
    </submittedName>
</protein>
<comment type="caution">
    <text evidence="1">The sequence shown here is derived from an EMBL/GenBank/DDBJ whole genome shotgun (WGS) entry which is preliminary data.</text>
</comment>
<name>A0A367X3N4_9PROT</name>
<dbReference type="AlphaFoldDB" id="A0A367X3N4"/>
<gene>
    <name evidence="1" type="ORF">TH25_14565</name>
</gene>
<dbReference type="EMBL" id="JPWH01000011">
    <property type="protein sequence ID" value="RCK48284.1"/>
    <property type="molecule type" value="Genomic_DNA"/>
</dbReference>
<accession>A0A367X3N4</accession>
<evidence type="ECO:0000313" key="2">
    <source>
        <dbReference type="Proteomes" id="UP000252517"/>
    </source>
</evidence>
<reference evidence="1 2" key="1">
    <citation type="submission" date="2014-07" db="EMBL/GenBank/DDBJ databases">
        <title>Draft genome sequence of Thalassospira profundimaris S25-3-2.</title>
        <authorList>
            <person name="Lai Q."/>
            <person name="Shao Z."/>
        </authorList>
    </citation>
    <scope>NUCLEOTIDE SEQUENCE [LARGE SCALE GENOMIC DNA]</scope>
    <source>
        <strain evidence="1 2">S25-3-2</strain>
    </source>
</reference>